<proteinExistence type="predicted"/>
<evidence type="ECO:0000256" key="1">
    <source>
        <dbReference type="SAM" id="SignalP"/>
    </source>
</evidence>
<evidence type="ECO:0000313" key="3">
    <source>
        <dbReference type="Proteomes" id="UP000193411"/>
    </source>
</evidence>
<feature type="chain" id="PRO_5012237566" evidence="1">
    <location>
        <begin position="21"/>
        <end position="161"/>
    </location>
</feature>
<dbReference type="Proteomes" id="UP000193411">
    <property type="component" value="Unassembled WGS sequence"/>
</dbReference>
<feature type="signal peptide" evidence="1">
    <location>
        <begin position="1"/>
        <end position="20"/>
    </location>
</feature>
<dbReference type="SUPFAM" id="SSF50370">
    <property type="entry name" value="Ricin B-like lectins"/>
    <property type="match status" value="1"/>
</dbReference>
<dbReference type="Gene3D" id="2.80.10.50">
    <property type="match status" value="1"/>
</dbReference>
<evidence type="ECO:0000313" key="2">
    <source>
        <dbReference type="EMBL" id="ORZ30575.1"/>
    </source>
</evidence>
<keyword evidence="3" id="KW-1185">Reference proteome</keyword>
<reference evidence="2 3" key="1">
    <citation type="submission" date="2016-07" db="EMBL/GenBank/DDBJ databases">
        <title>Pervasive Adenine N6-methylation of Active Genes in Fungi.</title>
        <authorList>
            <consortium name="DOE Joint Genome Institute"/>
            <person name="Mondo S.J."/>
            <person name="Dannebaum R.O."/>
            <person name="Kuo R.C."/>
            <person name="Labutti K."/>
            <person name="Haridas S."/>
            <person name="Kuo A."/>
            <person name="Salamov A."/>
            <person name="Ahrendt S.R."/>
            <person name="Lipzen A."/>
            <person name="Sullivan W."/>
            <person name="Andreopoulos W.B."/>
            <person name="Clum A."/>
            <person name="Lindquist E."/>
            <person name="Daum C."/>
            <person name="Ramamoorthy G.K."/>
            <person name="Gryganskyi A."/>
            <person name="Culley D."/>
            <person name="Magnuson J.K."/>
            <person name="James T.Y."/>
            <person name="O'Malley M.A."/>
            <person name="Stajich J.E."/>
            <person name="Spatafora J.W."/>
            <person name="Visel A."/>
            <person name="Grigoriev I.V."/>
        </authorList>
    </citation>
    <scope>NUCLEOTIDE SEQUENCE [LARGE SCALE GENOMIC DNA]</scope>
    <source>
        <strain evidence="2 3">PL171</strain>
    </source>
</reference>
<name>A0A1Y2H7U0_9FUNG</name>
<dbReference type="AlphaFoldDB" id="A0A1Y2H7U0"/>
<protein>
    <submittedName>
        <fullName evidence="2">Uncharacterized protein</fullName>
    </submittedName>
</protein>
<accession>A0A1Y2H7U0</accession>
<dbReference type="EMBL" id="MCFL01000081">
    <property type="protein sequence ID" value="ORZ30575.1"/>
    <property type="molecule type" value="Genomic_DNA"/>
</dbReference>
<dbReference type="OrthoDB" id="6770063at2759"/>
<dbReference type="PROSITE" id="PS50231">
    <property type="entry name" value="RICIN_B_LECTIN"/>
    <property type="match status" value="1"/>
</dbReference>
<comment type="caution">
    <text evidence="2">The sequence shown here is derived from an EMBL/GenBank/DDBJ whole genome shotgun (WGS) entry which is preliminary data.</text>
</comment>
<dbReference type="InterPro" id="IPR035992">
    <property type="entry name" value="Ricin_B-like_lectins"/>
</dbReference>
<gene>
    <name evidence="2" type="ORF">BCR44DRAFT_35869</name>
</gene>
<keyword evidence="1" id="KW-0732">Signal</keyword>
<organism evidence="2 3">
    <name type="scientific">Catenaria anguillulae PL171</name>
    <dbReference type="NCBI Taxonomy" id="765915"/>
    <lineage>
        <taxon>Eukaryota</taxon>
        <taxon>Fungi</taxon>
        <taxon>Fungi incertae sedis</taxon>
        <taxon>Blastocladiomycota</taxon>
        <taxon>Blastocladiomycetes</taxon>
        <taxon>Blastocladiales</taxon>
        <taxon>Catenariaceae</taxon>
        <taxon>Catenaria</taxon>
    </lineage>
</organism>
<sequence>MKPTLLIVLILALFAGNANTQGDGVAKWPTDFEFVLRSGAMSSPRCMARDNGSLRWNQAGVHMWNCNAWAEDQSAAFVNFGSYGYDMMYRIGYRSDVAPLCLDVPGGNFAEGVRIRLWECNYTIAQRFELVLHHYAKREGLARYLLRSMTQPEYCLGVTRM</sequence>